<dbReference type="InterPro" id="IPR036291">
    <property type="entry name" value="NAD(P)-bd_dom_sf"/>
</dbReference>
<feature type="chain" id="PRO_5015150136" evidence="2">
    <location>
        <begin position="18"/>
        <end position="336"/>
    </location>
</feature>
<dbReference type="SUPFAM" id="SSF51735">
    <property type="entry name" value="NAD(P)-binding Rossmann-fold domains"/>
    <property type="match status" value="1"/>
</dbReference>
<evidence type="ECO:0000313" key="4">
    <source>
        <dbReference type="EMBL" id="PSJ50988.1"/>
    </source>
</evidence>
<organism evidence="4 5">
    <name type="scientific">Kumtagia ephedrae</name>
    <dbReference type="NCBI Taxonomy" id="2116701"/>
    <lineage>
        <taxon>Bacteria</taxon>
        <taxon>Pseudomonadati</taxon>
        <taxon>Pseudomonadota</taxon>
        <taxon>Alphaproteobacteria</taxon>
        <taxon>Hyphomicrobiales</taxon>
        <taxon>Phyllobacteriaceae</taxon>
        <taxon>Kumtagia</taxon>
    </lineage>
</organism>
<dbReference type="Proteomes" id="UP000241229">
    <property type="component" value="Unassembled WGS sequence"/>
</dbReference>
<dbReference type="RefSeq" id="WP_106775501.1">
    <property type="nucleotide sequence ID" value="NZ_PXYK01000046.1"/>
</dbReference>
<evidence type="ECO:0000256" key="2">
    <source>
        <dbReference type="SAM" id="SignalP"/>
    </source>
</evidence>
<feature type="signal peptide" evidence="2">
    <location>
        <begin position="1"/>
        <end position="17"/>
    </location>
</feature>
<dbReference type="OrthoDB" id="9801785at2"/>
<reference evidence="4 5" key="1">
    <citation type="submission" date="2018-03" db="EMBL/GenBank/DDBJ databases">
        <title>The draft genome of Mesorhizobium sp. 6GN-30.</title>
        <authorList>
            <person name="Liu L."/>
            <person name="Li L."/>
            <person name="Wang T."/>
            <person name="Zhang X."/>
            <person name="Liang L."/>
        </authorList>
    </citation>
    <scope>NUCLEOTIDE SEQUENCE [LARGE SCALE GENOMIC DNA]</scope>
    <source>
        <strain evidence="4 5">6GN30</strain>
    </source>
</reference>
<dbReference type="PANTHER" id="PTHR43574">
    <property type="entry name" value="EPIMERASE-RELATED"/>
    <property type="match status" value="1"/>
</dbReference>
<proteinExistence type="predicted"/>
<name>A0A2P7RL95_9HYPH</name>
<dbReference type="AlphaFoldDB" id="A0A2P7RL95"/>
<dbReference type="Gene3D" id="3.40.50.720">
    <property type="entry name" value="NAD(P)-binding Rossmann-like Domain"/>
    <property type="match status" value="1"/>
</dbReference>
<keyword evidence="1" id="KW-0520">NAD</keyword>
<sequence>MKILVTGAAGFIGAATAAALLARGDDVIGLDDLSDYYDVALKQARLARLEKRQTFRFVKADLADRPAMEALFSEAAPDRVIHLGAQPGVRYGIDHPHAYADSNLVGFLNVLEGCRHAGVEHLVFASSSSVYGANARLPYSVRDNVDHPLSLYAASKKANELMAHSYAHLYRLPVTGLRFFTVYGPWGRPDMAPFLFTRNILAGEPIDVYNFGNHARDFTYVDDIVEGVVRTLDTVATADPDWDAANPDPATSTAPYRLYNIGNNQPVELLDFIRCIEQATGRKAVMNMLPMQPGDVTATFADVDALAAATGFRPRTPLDVGIRRFVDWYKDFYGVR</sequence>
<dbReference type="PRINTS" id="PR01713">
    <property type="entry name" value="NUCEPIMERASE"/>
</dbReference>
<dbReference type="Pfam" id="PF01370">
    <property type="entry name" value="Epimerase"/>
    <property type="match status" value="1"/>
</dbReference>
<dbReference type="CDD" id="cd05253">
    <property type="entry name" value="UDP_GE_SDE_e"/>
    <property type="match status" value="1"/>
</dbReference>
<gene>
    <name evidence="4" type="ORF">C7I84_27990</name>
</gene>
<evidence type="ECO:0000313" key="5">
    <source>
        <dbReference type="Proteomes" id="UP000241229"/>
    </source>
</evidence>
<comment type="caution">
    <text evidence="4">The sequence shown here is derived from an EMBL/GenBank/DDBJ whole genome shotgun (WGS) entry which is preliminary data.</text>
</comment>
<evidence type="ECO:0000256" key="1">
    <source>
        <dbReference type="ARBA" id="ARBA00023027"/>
    </source>
</evidence>
<keyword evidence="2" id="KW-0732">Signal</keyword>
<feature type="domain" description="NAD-dependent epimerase/dehydratase" evidence="3">
    <location>
        <begin position="3"/>
        <end position="238"/>
    </location>
</feature>
<keyword evidence="5" id="KW-1185">Reference proteome</keyword>
<protein>
    <submittedName>
        <fullName evidence="4">Capsular biosynthesis protein CpsI</fullName>
    </submittedName>
</protein>
<dbReference type="EMBL" id="PXYK01000046">
    <property type="protein sequence ID" value="PSJ50988.1"/>
    <property type="molecule type" value="Genomic_DNA"/>
</dbReference>
<accession>A0A2P7RL95</accession>
<dbReference type="InterPro" id="IPR001509">
    <property type="entry name" value="Epimerase_deHydtase"/>
</dbReference>
<evidence type="ECO:0000259" key="3">
    <source>
        <dbReference type="Pfam" id="PF01370"/>
    </source>
</evidence>